<dbReference type="InterPro" id="IPR000192">
    <property type="entry name" value="Aminotrans_V_dom"/>
</dbReference>
<name>A0A4Q7M7F1_9MICO</name>
<dbReference type="PIRSF" id="PIRSF000525">
    <property type="entry name" value="SerC"/>
    <property type="match status" value="1"/>
</dbReference>
<dbReference type="GO" id="GO:0006564">
    <property type="term" value="P:L-serine biosynthetic process"/>
    <property type="evidence" value="ECO:0007669"/>
    <property type="project" value="UniProtKB-KW"/>
</dbReference>
<evidence type="ECO:0000256" key="8">
    <source>
        <dbReference type="ARBA" id="ARBA00022605"/>
    </source>
</evidence>
<dbReference type="InterPro" id="IPR022278">
    <property type="entry name" value="Pser_aminoTfrase"/>
</dbReference>
<dbReference type="Pfam" id="PF00266">
    <property type="entry name" value="Aminotran_5"/>
    <property type="match status" value="1"/>
</dbReference>
<keyword evidence="9 17" id="KW-0808">Transferase</keyword>
<organism evidence="17 18">
    <name type="scientific">Xylanimonas ulmi</name>
    <dbReference type="NCBI Taxonomy" id="228973"/>
    <lineage>
        <taxon>Bacteria</taxon>
        <taxon>Bacillati</taxon>
        <taxon>Actinomycetota</taxon>
        <taxon>Actinomycetes</taxon>
        <taxon>Micrococcales</taxon>
        <taxon>Promicromonosporaceae</taxon>
        <taxon>Xylanimonas</taxon>
    </lineage>
</organism>
<dbReference type="GO" id="GO:0004648">
    <property type="term" value="F:O-phospho-L-serine:2-oxoglutarate aminotransferase activity"/>
    <property type="evidence" value="ECO:0007669"/>
    <property type="project" value="UniProtKB-EC"/>
</dbReference>
<evidence type="ECO:0000256" key="15">
    <source>
        <dbReference type="ARBA" id="ARBA00049007"/>
    </source>
</evidence>
<dbReference type="GO" id="GO:0008615">
    <property type="term" value="P:pyridoxine biosynthetic process"/>
    <property type="evidence" value="ECO:0007669"/>
    <property type="project" value="UniProtKB-KW"/>
</dbReference>
<evidence type="ECO:0000256" key="10">
    <source>
        <dbReference type="ARBA" id="ARBA00022898"/>
    </source>
</evidence>
<evidence type="ECO:0000256" key="9">
    <source>
        <dbReference type="ARBA" id="ARBA00022679"/>
    </source>
</evidence>
<comment type="catalytic activity">
    <reaction evidence="14">
        <text>4-(phosphooxy)-L-threonine + 2-oxoglutarate = (R)-3-hydroxy-2-oxo-4-phosphooxybutanoate + L-glutamate</text>
        <dbReference type="Rhea" id="RHEA:16573"/>
        <dbReference type="ChEBI" id="CHEBI:16810"/>
        <dbReference type="ChEBI" id="CHEBI:29985"/>
        <dbReference type="ChEBI" id="CHEBI:58452"/>
        <dbReference type="ChEBI" id="CHEBI:58538"/>
        <dbReference type="EC" id="2.6.1.52"/>
    </reaction>
</comment>
<comment type="caution">
    <text evidence="17">The sequence shown here is derived from an EMBL/GenBank/DDBJ whole genome shotgun (WGS) entry which is preliminary data.</text>
</comment>
<evidence type="ECO:0000256" key="6">
    <source>
        <dbReference type="ARBA" id="ARBA00022490"/>
    </source>
</evidence>
<keyword evidence="8" id="KW-0028">Amino-acid biosynthesis</keyword>
<evidence type="ECO:0000313" key="17">
    <source>
        <dbReference type="EMBL" id="RZS62039.1"/>
    </source>
</evidence>
<comment type="pathway">
    <text evidence="3">Amino-acid biosynthesis; L-serine biosynthesis; L-serine from 3-phospho-D-glycerate: step 2/3.</text>
</comment>
<dbReference type="RefSeq" id="WP_130415184.1">
    <property type="nucleotide sequence ID" value="NZ_SGWX01000001.1"/>
</dbReference>
<evidence type="ECO:0000256" key="1">
    <source>
        <dbReference type="ARBA" id="ARBA00001933"/>
    </source>
</evidence>
<dbReference type="GO" id="GO:0019265">
    <property type="term" value="P:glycine biosynthetic process, by transamination of glyoxylate"/>
    <property type="evidence" value="ECO:0007669"/>
    <property type="project" value="TreeGrafter"/>
</dbReference>
<sequence length="384" mass="40146">MAMPLTIPADLLPADGRFGSGPSKVRPAQVAALGAAGAAVLGTSHRQAPVKELVRRIRSGLAELFAAPDGYEVVLGNGGSTAFWDVATACLVERRAQHASFGEFGAKFASATGRAPFLAAPQVLRADPGSVALLEPSPDGDDAVDVHATPHNETSTGAMVEVVRVPGSAERGALMLVDATSGAGALPVDLAQTDVYYFAPQKVFAADGGLWLAIASPAAIERAARIEAGAASSGRWVPEFLSFTTALTNSRLDQTLNTPAVATLVLLADQVEWLLEQGGLDWSVARCRESAAALYGWAEARDWATPFVKDPSHRSTVVGTIDLDDAIDATRVVGELRANGVLDVFPYRKLGRNQLRVGMFPAVDPADVQALTASVDYVVTHLAA</sequence>
<dbReference type="NCBIfam" id="TIGR01366">
    <property type="entry name" value="serC_3"/>
    <property type="match status" value="1"/>
</dbReference>
<evidence type="ECO:0000256" key="5">
    <source>
        <dbReference type="ARBA" id="ARBA00013030"/>
    </source>
</evidence>
<dbReference type="PANTHER" id="PTHR21152:SF40">
    <property type="entry name" value="ALANINE--GLYOXYLATE AMINOTRANSFERASE"/>
    <property type="match status" value="1"/>
</dbReference>
<evidence type="ECO:0000256" key="2">
    <source>
        <dbReference type="ARBA" id="ARBA00003483"/>
    </source>
</evidence>
<feature type="domain" description="Aminotransferase class V" evidence="16">
    <location>
        <begin position="37"/>
        <end position="337"/>
    </location>
</feature>
<evidence type="ECO:0000256" key="11">
    <source>
        <dbReference type="ARBA" id="ARBA00023096"/>
    </source>
</evidence>
<dbReference type="EMBL" id="SGWX01000001">
    <property type="protein sequence ID" value="RZS62039.1"/>
    <property type="molecule type" value="Genomic_DNA"/>
</dbReference>
<evidence type="ECO:0000259" key="16">
    <source>
        <dbReference type="Pfam" id="PF00266"/>
    </source>
</evidence>
<keyword evidence="10" id="KW-0663">Pyridoxal phosphate</keyword>
<protein>
    <recommendedName>
        <fullName evidence="5">phosphoserine transaminase</fullName>
        <ecNumber evidence="5">2.6.1.52</ecNumber>
    </recommendedName>
    <alternativeName>
        <fullName evidence="13">Phosphohydroxythreonine aminotransferase</fullName>
    </alternativeName>
</protein>
<keyword evidence="11" id="KW-0664">Pyridoxine biosynthesis</keyword>
<evidence type="ECO:0000256" key="3">
    <source>
        <dbReference type="ARBA" id="ARBA00005099"/>
    </source>
</evidence>
<dbReference type="EC" id="2.6.1.52" evidence="5"/>
<evidence type="ECO:0000256" key="12">
    <source>
        <dbReference type="ARBA" id="ARBA00023299"/>
    </source>
</evidence>
<comment type="similarity">
    <text evidence="4">Belongs to the class-V pyridoxal-phosphate-dependent aminotransferase family. SerC subfamily.</text>
</comment>
<evidence type="ECO:0000313" key="18">
    <source>
        <dbReference type="Proteomes" id="UP000293852"/>
    </source>
</evidence>
<evidence type="ECO:0000256" key="7">
    <source>
        <dbReference type="ARBA" id="ARBA00022576"/>
    </source>
</evidence>
<evidence type="ECO:0000256" key="14">
    <source>
        <dbReference type="ARBA" id="ARBA00047630"/>
    </source>
</evidence>
<keyword evidence="7 17" id="KW-0032">Aminotransferase</keyword>
<dbReference type="Gene3D" id="3.40.640.10">
    <property type="entry name" value="Type I PLP-dependent aspartate aminotransferase-like (Major domain)"/>
    <property type="match status" value="1"/>
</dbReference>
<keyword evidence="12" id="KW-0718">Serine biosynthesis</keyword>
<dbReference type="OrthoDB" id="975012at2"/>
<dbReference type="InterPro" id="IPR006272">
    <property type="entry name" value="Pser_aminoTfrase_mycobac"/>
</dbReference>
<comment type="function">
    <text evidence="2">Catalyzes the reversible conversion of 3-phosphohydroxypyruvate to phosphoserine and of 3-hydroxy-2-oxo-4-phosphonooxybutanoate to phosphohydroxythreonine.</text>
</comment>
<dbReference type="UniPathway" id="UPA00135">
    <property type="reaction ID" value="UER00197"/>
</dbReference>
<evidence type="ECO:0000256" key="4">
    <source>
        <dbReference type="ARBA" id="ARBA00006904"/>
    </source>
</evidence>
<keyword evidence="18" id="KW-1185">Reference proteome</keyword>
<gene>
    <name evidence="17" type="ORF">EV386_2356</name>
</gene>
<dbReference type="InterPro" id="IPR015421">
    <property type="entry name" value="PyrdxlP-dep_Trfase_major"/>
</dbReference>
<accession>A0A4Q7M7F1</accession>
<dbReference type="Proteomes" id="UP000293852">
    <property type="component" value="Unassembled WGS sequence"/>
</dbReference>
<comment type="catalytic activity">
    <reaction evidence="15">
        <text>O-phospho-L-serine + 2-oxoglutarate = 3-phosphooxypyruvate + L-glutamate</text>
        <dbReference type="Rhea" id="RHEA:14329"/>
        <dbReference type="ChEBI" id="CHEBI:16810"/>
        <dbReference type="ChEBI" id="CHEBI:18110"/>
        <dbReference type="ChEBI" id="CHEBI:29985"/>
        <dbReference type="ChEBI" id="CHEBI:57524"/>
        <dbReference type="EC" id="2.6.1.52"/>
    </reaction>
</comment>
<dbReference type="SUPFAM" id="SSF53383">
    <property type="entry name" value="PLP-dependent transferases"/>
    <property type="match status" value="1"/>
</dbReference>
<dbReference type="GO" id="GO:0008453">
    <property type="term" value="F:alanine-glyoxylate transaminase activity"/>
    <property type="evidence" value="ECO:0007669"/>
    <property type="project" value="TreeGrafter"/>
</dbReference>
<keyword evidence="6" id="KW-0963">Cytoplasm</keyword>
<dbReference type="PANTHER" id="PTHR21152">
    <property type="entry name" value="AMINOTRANSFERASE CLASS V"/>
    <property type="match status" value="1"/>
</dbReference>
<reference evidence="17 18" key="1">
    <citation type="submission" date="2019-02" db="EMBL/GenBank/DDBJ databases">
        <title>Sequencing the genomes of 1000 actinobacteria strains.</title>
        <authorList>
            <person name="Klenk H.-P."/>
        </authorList>
    </citation>
    <scope>NUCLEOTIDE SEQUENCE [LARGE SCALE GENOMIC DNA]</scope>
    <source>
        <strain evidence="17 18">DSM 16932</strain>
    </source>
</reference>
<dbReference type="InterPro" id="IPR015422">
    <property type="entry name" value="PyrdxlP-dep_Trfase_small"/>
</dbReference>
<dbReference type="InterPro" id="IPR015424">
    <property type="entry name" value="PyrdxlP-dep_Trfase"/>
</dbReference>
<evidence type="ECO:0000256" key="13">
    <source>
        <dbReference type="ARBA" id="ARBA00031421"/>
    </source>
</evidence>
<dbReference type="AlphaFoldDB" id="A0A4Q7M7F1"/>
<dbReference type="GO" id="GO:0004760">
    <property type="term" value="F:L-serine-pyruvate transaminase activity"/>
    <property type="evidence" value="ECO:0007669"/>
    <property type="project" value="TreeGrafter"/>
</dbReference>
<proteinExistence type="inferred from homology"/>
<comment type="cofactor">
    <cofactor evidence="1">
        <name>pyridoxal 5'-phosphate</name>
        <dbReference type="ChEBI" id="CHEBI:597326"/>
    </cofactor>
</comment>
<dbReference type="Gene3D" id="3.90.1150.10">
    <property type="entry name" value="Aspartate Aminotransferase, domain 1"/>
    <property type="match status" value="1"/>
</dbReference>